<dbReference type="SMART" id="SM00347">
    <property type="entry name" value="HTH_MARR"/>
    <property type="match status" value="2"/>
</dbReference>
<dbReference type="PROSITE" id="PS50995">
    <property type="entry name" value="HTH_MARR_2"/>
    <property type="match status" value="1"/>
</dbReference>
<gene>
    <name evidence="2" type="ORF">GRI91_02180</name>
</gene>
<dbReference type="PANTHER" id="PTHR33164:SF43">
    <property type="entry name" value="HTH-TYPE TRANSCRIPTIONAL REPRESSOR YETL"/>
    <property type="match status" value="1"/>
</dbReference>
<evidence type="ECO:0000313" key="2">
    <source>
        <dbReference type="EMBL" id="MXO64564.1"/>
    </source>
</evidence>
<sequence length="336" mass="36404">MEEAGLKKGGSPMPVDLADRQAAFDTHIYSPAHLIARADQVVNAGYLERCRAHGLELTVPQLLYLCAVATNPGGHQAAAARMIGMDTPTGAFVISALERKGLVERQPCATDKRRKTIYCTPKGETARVSGVALFSASTRDFLEPATAADRRELQRIFEKIAAHDEANPPPLRDASGKPVTVPDYLPAEVLPGYLLGRSLQLAAALVAPALAPFDLTIRQYVVLAMLGITGPCNMTLLTRVMGSERSAMAIVLPTLKKRRLLSINRETDRSLSIALTEGGHALLSRVRPVAEAANRHIACHLNQKERELFTRTVAGILNHRGELLRFEDVAQPRSGA</sequence>
<dbReference type="GO" id="GO:0006950">
    <property type="term" value="P:response to stress"/>
    <property type="evidence" value="ECO:0007669"/>
    <property type="project" value="TreeGrafter"/>
</dbReference>
<dbReference type="InterPro" id="IPR039422">
    <property type="entry name" value="MarR/SlyA-like"/>
</dbReference>
<organism evidence="2 3">
    <name type="scientific">Altericroceibacterium endophyticum</name>
    <dbReference type="NCBI Taxonomy" id="1808508"/>
    <lineage>
        <taxon>Bacteria</taxon>
        <taxon>Pseudomonadati</taxon>
        <taxon>Pseudomonadota</taxon>
        <taxon>Alphaproteobacteria</taxon>
        <taxon>Sphingomonadales</taxon>
        <taxon>Erythrobacteraceae</taxon>
        <taxon>Altericroceibacterium</taxon>
    </lineage>
</organism>
<dbReference type="Gene3D" id="1.10.10.10">
    <property type="entry name" value="Winged helix-like DNA-binding domain superfamily/Winged helix DNA-binding domain"/>
    <property type="match status" value="2"/>
</dbReference>
<name>A0A6I4T0D9_9SPHN</name>
<accession>A0A6I4T0D9</accession>
<reference evidence="2 3" key="1">
    <citation type="submission" date="2019-12" db="EMBL/GenBank/DDBJ databases">
        <title>Genomic-based taxomic classification of the family Erythrobacteraceae.</title>
        <authorList>
            <person name="Xu L."/>
        </authorList>
    </citation>
    <scope>NUCLEOTIDE SEQUENCE [LARGE SCALE GENOMIC DNA]</scope>
    <source>
        <strain evidence="2 3">LMG 29518</strain>
    </source>
</reference>
<dbReference type="SUPFAM" id="SSF46785">
    <property type="entry name" value="Winged helix' DNA-binding domain"/>
    <property type="match status" value="2"/>
</dbReference>
<dbReference type="Pfam" id="PF01047">
    <property type="entry name" value="MarR"/>
    <property type="match status" value="1"/>
</dbReference>
<feature type="domain" description="HTH marR-type" evidence="1">
    <location>
        <begin position="28"/>
        <end position="162"/>
    </location>
</feature>
<comment type="caution">
    <text evidence="2">The sequence shown here is derived from an EMBL/GenBank/DDBJ whole genome shotgun (WGS) entry which is preliminary data.</text>
</comment>
<dbReference type="AlphaFoldDB" id="A0A6I4T0D9"/>
<dbReference type="InterPro" id="IPR036390">
    <property type="entry name" value="WH_DNA-bd_sf"/>
</dbReference>
<dbReference type="EMBL" id="WTYT01000001">
    <property type="protein sequence ID" value="MXO64564.1"/>
    <property type="molecule type" value="Genomic_DNA"/>
</dbReference>
<dbReference type="InterPro" id="IPR036388">
    <property type="entry name" value="WH-like_DNA-bd_sf"/>
</dbReference>
<dbReference type="Proteomes" id="UP000438476">
    <property type="component" value="Unassembled WGS sequence"/>
</dbReference>
<protein>
    <submittedName>
        <fullName evidence="2">MarR family transcriptional regulator</fullName>
    </submittedName>
</protein>
<evidence type="ECO:0000313" key="3">
    <source>
        <dbReference type="Proteomes" id="UP000438476"/>
    </source>
</evidence>
<dbReference type="InterPro" id="IPR000835">
    <property type="entry name" value="HTH_MarR-typ"/>
</dbReference>
<dbReference type="PANTHER" id="PTHR33164">
    <property type="entry name" value="TRANSCRIPTIONAL REGULATOR, MARR FAMILY"/>
    <property type="match status" value="1"/>
</dbReference>
<keyword evidence="3" id="KW-1185">Reference proteome</keyword>
<proteinExistence type="predicted"/>
<evidence type="ECO:0000259" key="1">
    <source>
        <dbReference type="PROSITE" id="PS50995"/>
    </source>
</evidence>
<dbReference type="GO" id="GO:0003700">
    <property type="term" value="F:DNA-binding transcription factor activity"/>
    <property type="evidence" value="ECO:0007669"/>
    <property type="project" value="InterPro"/>
</dbReference>